<dbReference type="InterPro" id="IPR051293">
    <property type="entry name" value="MTUS1/CCDC69"/>
</dbReference>
<dbReference type="GO" id="GO:0005737">
    <property type="term" value="C:cytoplasm"/>
    <property type="evidence" value="ECO:0007669"/>
    <property type="project" value="TreeGrafter"/>
</dbReference>
<gene>
    <name evidence="5" type="primary">MTUS2</name>
</gene>
<dbReference type="GeneID" id="129326158"/>
<evidence type="ECO:0000256" key="3">
    <source>
        <dbReference type="SAM" id="MobiDB-lite"/>
    </source>
</evidence>
<dbReference type="Proteomes" id="UP001190640">
    <property type="component" value="Chromosome 3"/>
</dbReference>
<feature type="coiled-coil region" evidence="2">
    <location>
        <begin position="1020"/>
        <end position="1110"/>
    </location>
</feature>
<reference evidence="5" key="1">
    <citation type="submission" date="2025-08" db="UniProtKB">
        <authorList>
            <consortium name="RefSeq"/>
        </authorList>
    </citation>
    <scope>IDENTIFICATION</scope>
    <source>
        <tissue evidence="5">Blood</tissue>
    </source>
</reference>
<dbReference type="RefSeq" id="XP_054830293.1">
    <property type="nucleotide sequence ID" value="XM_054974318.1"/>
</dbReference>
<keyword evidence="1 2" id="KW-0175">Coiled coil</keyword>
<sequence>MSTPLIPNKSCYNLIQDNRNVMKNNNENTMTVGDTNANQITSQVRTSEREVGTSDLAGKTQCLNISEPENNTQLDSERNRLQGTTGVSEFRLPSSINRELHKDYRADGAKDTSKIVPISRGHSLSNLRINTNDTFSVVLSKSDADLIQHISKDRMPRRTEPEGIKRLSLGRSRKLTAKTEAFGKEFVGRVSGKRLLSASLDSIDTSHHLIGDTEKSQKPSADHFLGMVFHPTDSASDGDILRYSKSTSETKKINISTTQMSVDSALNFNKQSTSHPSHIDQHLTVRSSDIWSKSEAQLDHEGEKRGKPELKSPLSSQPRSLCQQKIDRVMMIEFLRCQRAENNVQNKKDCESEVHKAKSLHLQDDPSVSEVVDSTSDRLLSGKNYSSLGSSHSENGAMNRVREKYVAEKEAEAALCLADDKKPSSKLTPTRNQNIHDADSSCFQAFDGHMSFIHSINPPDGRHVNDNESKPMLLKGNGESIATLTTNLMEQPEVFDAESALLDEHSNIRDDLETAAFSIQSKKTLTAKKHLSNDTLESCKESATTDTYVCAPTPLRPVVTMNVNNHPTISNGNLKDLYALHVDKLSPSNVLPPFDGTQLLSLSPKVPNKTACNSGIPKPILVHSKGPHPAKGDGETNCIEKLEENIETKPDIPKPKHVRPKIITYIRRNPQVIGQLDHPFAPPGLPYVPPPCGVPVTKEQNNVNDGDIKPANIPYDNFKPDLQKPRIYSSGLVVSGIKSSGHHFSQMGEKFLQEVGERPVKEEFCPPPYTHYEVPPSFYRSAMILKPQLGLGAVSRLPSAKSRILIASQRSSASCIHQQGPITSSPTLFHPDATADLKKSPNPNTIKSNLPKPCPSGLRPPGYSRLPAAKLAAFGFVRSSSVSSISSNQSNDSVQSDQSRTANRSTFGSEEPTVPKAAESSKEAPKGAGKSVPQASSSTPAARRSLLPAPKTTSAPAGSKKEVQKDHETNRPAISSPKRLVVSATKLHSPGHPKQRSSVTRNGFSTKPDLQNREAERQFIQQMKEKCDEQARRLSRIQEELRRTGCGFDVFVITTQHFFRKNENALVKEKELSAELANIKDEVALSAAKYEKLQKEKEELERRFEGELKKLGWQQREELQVLEERLQLQYSAEIEHLQEEHRTQIVRIKTQHQEQVEDITAIQEAAVLEMENRHVVNIAGLNDEYEHRIQELKSAHEVEKRELEENFEKLRLSLQDQVDTLTFQSQSLKDKAKRFEEALKKNTEEQLEVALAPYQHLEEDMSSLKQVLEMKNQLIHQQERRILELERLAEKNLILEEKIQVLQQQNEDLRVRIDKNTVVTRQLSEENANLQEYVEKETEEKKRLSRTNEELLWKLQTTEPQSPVKLSPTSPTRIYRSSSGPPTPAKVSTVLR</sequence>
<protein>
    <submittedName>
        <fullName evidence="5">Microtubule-associated tumor suppressor candidate 2 isoform X1</fullName>
    </submittedName>
</protein>
<feature type="compositionally biased region" description="Basic and acidic residues" evidence="3">
    <location>
        <begin position="959"/>
        <end position="970"/>
    </location>
</feature>
<feature type="coiled-coil region" evidence="2">
    <location>
        <begin position="1182"/>
        <end position="1354"/>
    </location>
</feature>
<evidence type="ECO:0000256" key="1">
    <source>
        <dbReference type="ARBA" id="ARBA00023054"/>
    </source>
</evidence>
<feature type="compositionally biased region" description="Basic and acidic residues" evidence="3">
    <location>
        <begin position="296"/>
        <end position="310"/>
    </location>
</feature>
<dbReference type="GO" id="GO:0005634">
    <property type="term" value="C:nucleus"/>
    <property type="evidence" value="ECO:0007669"/>
    <property type="project" value="TreeGrafter"/>
</dbReference>
<feature type="compositionally biased region" description="Low complexity" evidence="3">
    <location>
        <begin position="882"/>
        <end position="899"/>
    </location>
</feature>
<proteinExistence type="predicted"/>
<dbReference type="KEGG" id="emc:129326158"/>
<evidence type="ECO:0000313" key="5">
    <source>
        <dbReference type="RefSeq" id="XP_054830293.1"/>
    </source>
</evidence>
<accession>A0AA97J2J4</accession>
<feature type="compositionally biased region" description="Polar residues" evidence="3">
    <location>
        <begin position="996"/>
        <end position="1007"/>
    </location>
</feature>
<dbReference type="PANTHER" id="PTHR24200:SF14">
    <property type="entry name" value="MICROTUBULE-ASSOCIATED TUMOR SUPPRESSOR CANDIDATE 2"/>
    <property type="match status" value="1"/>
</dbReference>
<dbReference type="CTD" id="23281"/>
<name>A0AA97J2J4_EUBMA</name>
<feature type="region of interest" description="Disordered" evidence="3">
    <location>
        <begin position="836"/>
        <end position="861"/>
    </location>
</feature>
<evidence type="ECO:0000313" key="4">
    <source>
        <dbReference type="Proteomes" id="UP001190640"/>
    </source>
</evidence>
<evidence type="ECO:0000256" key="2">
    <source>
        <dbReference type="SAM" id="Coils"/>
    </source>
</evidence>
<feature type="region of interest" description="Disordered" evidence="3">
    <location>
        <begin position="882"/>
        <end position="1007"/>
    </location>
</feature>
<keyword evidence="4" id="KW-1185">Reference proteome</keyword>
<dbReference type="PANTHER" id="PTHR24200">
    <property type="entry name" value="TOUCAN, ISOFORM A"/>
    <property type="match status" value="1"/>
</dbReference>
<feature type="region of interest" description="Disordered" evidence="3">
    <location>
        <begin position="295"/>
        <end position="321"/>
    </location>
</feature>
<organism evidence="4 5">
    <name type="scientific">Eublepharis macularius</name>
    <name type="common">Leopard gecko</name>
    <name type="synonym">Cyrtodactylus macularius</name>
    <dbReference type="NCBI Taxonomy" id="481883"/>
    <lineage>
        <taxon>Eukaryota</taxon>
        <taxon>Metazoa</taxon>
        <taxon>Chordata</taxon>
        <taxon>Craniata</taxon>
        <taxon>Vertebrata</taxon>
        <taxon>Euteleostomi</taxon>
        <taxon>Lepidosauria</taxon>
        <taxon>Squamata</taxon>
        <taxon>Bifurcata</taxon>
        <taxon>Gekkota</taxon>
        <taxon>Eublepharidae</taxon>
        <taxon>Eublepharinae</taxon>
        <taxon>Eublepharis</taxon>
    </lineage>
</organism>
<feature type="region of interest" description="Disordered" evidence="3">
    <location>
        <begin position="1354"/>
        <end position="1392"/>
    </location>
</feature>
<dbReference type="GO" id="GO:0008017">
    <property type="term" value="F:microtubule binding"/>
    <property type="evidence" value="ECO:0007669"/>
    <property type="project" value="TreeGrafter"/>
</dbReference>
<feature type="compositionally biased region" description="Polar residues" evidence="3">
    <location>
        <begin position="1367"/>
        <end position="1380"/>
    </location>
</feature>